<dbReference type="FunFam" id="3.40.225.10:FF:000008">
    <property type="entry name" value="Sugar aldolase"/>
    <property type="match status" value="1"/>
</dbReference>
<comment type="catalytic activity">
    <reaction evidence="11">
        <text>3-dehydro-4-O-phospho-L-erythronate + H(+) = dihydroxyacetone phosphate + CO2</text>
        <dbReference type="Rhea" id="RHEA:52404"/>
        <dbReference type="ChEBI" id="CHEBI:15378"/>
        <dbReference type="ChEBI" id="CHEBI:16526"/>
        <dbReference type="ChEBI" id="CHEBI:57642"/>
        <dbReference type="ChEBI" id="CHEBI:136592"/>
        <dbReference type="EC" id="4.1.1.104"/>
    </reaction>
</comment>
<sequence length="210" mass="23421">MTEQEIKTQLVQLSRSLFERGFSVGGAGNISVRLDDNRFLVTPTGSSLGRLNEEEISVIDAEGKLLSGKKPSKEYFFHLALYREKPECNAIVHLHSTYLTALSCKADLDYDNAIKAFTPYYVMRVGRLPVIPYYRPGAAEIGRDLAAKAKESKAFLLANHGVVVCGSDLRDAVDNSEELEETAKLMFILQGQNIRYLSDDEVNDLKNRGK</sequence>
<dbReference type="GO" id="GO:0019323">
    <property type="term" value="P:pentose catabolic process"/>
    <property type="evidence" value="ECO:0007669"/>
    <property type="project" value="InterPro"/>
</dbReference>
<evidence type="ECO:0000313" key="14">
    <source>
        <dbReference type="Proteomes" id="UP000030418"/>
    </source>
</evidence>
<evidence type="ECO:0000256" key="8">
    <source>
        <dbReference type="ARBA" id="ARBA00044772"/>
    </source>
</evidence>
<dbReference type="GO" id="GO:0046872">
    <property type="term" value="F:metal ion binding"/>
    <property type="evidence" value="ECO:0007669"/>
    <property type="project" value="UniProtKB-KW"/>
</dbReference>
<keyword evidence="6" id="KW-0119">Carbohydrate metabolism</keyword>
<evidence type="ECO:0000256" key="2">
    <source>
        <dbReference type="ARBA" id="ARBA00010037"/>
    </source>
</evidence>
<dbReference type="SMART" id="SM01007">
    <property type="entry name" value="Aldolase_II"/>
    <property type="match status" value="1"/>
</dbReference>
<accession>A0A0A2XC28</accession>
<dbReference type="GO" id="GO:0016832">
    <property type="term" value="F:aldehyde-lyase activity"/>
    <property type="evidence" value="ECO:0007669"/>
    <property type="project" value="InterPro"/>
</dbReference>
<dbReference type="EMBL" id="JPXY01000074">
    <property type="protein sequence ID" value="KGQ29653.1"/>
    <property type="molecule type" value="Genomic_DNA"/>
</dbReference>
<dbReference type="Proteomes" id="UP000030418">
    <property type="component" value="Unassembled WGS sequence"/>
</dbReference>
<dbReference type="PANTHER" id="PTHR22789">
    <property type="entry name" value="FUCULOSE PHOSPHATE ALDOLASE"/>
    <property type="match status" value="1"/>
</dbReference>
<evidence type="ECO:0000256" key="5">
    <source>
        <dbReference type="ARBA" id="ARBA00023239"/>
    </source>
</evidence>
<comment type="similarity">
    <text evidence="2">Belongs to the aldolase class II family. AraD/FucA subfamily.</text>
</comment>
<dbReference type="AlphaFoldDB" id="A0A0A2XC28"/>
<evidence type="ECO:0000259" key="12">
    <source>
        <dbReference type="SMART" id="SM01007"/>
    </source>
</evidence>
<comment type="function">
    <text evidence="7">Catalyzes the decarboxylation of 3-oxo-tetronate 4-phosphate to dihydroxyacetone phosphate (DHAP) and CO(2).</text>
</comment>
<dbReference type="Gene3D" id="3.40.225.10">
    <property type="entry name" value="Class II aldolase/adducin N-terminal domain"/>
    <property type="match status" value="1"/>
</dbReference>
<evidence type="ECO:0000256" key="7">
    <source>
        <dbReference type="ARBA" id="ARBA00044745"/>
    </source>
</evidence>
<evidence type="ECO:0000256" key="10">
    <source>
        <dbReference type="ARBA" id="ARBA00047520"/>
    </source>
</evidence>
<evidence type="ECO:0000256" key="9">
    <source>
        <dbReference type="ARBA" id="ARBA00044803"/>
    </source>
</evidence>
<comment type="caution">
    <text evidence="13">The sequence shown here is derived from an EMBL/GenBank/DDBJ whole genome shotgun (WGS) entry which is preliminary data.</text>
</comment>
<keyword evidence="5" id="KW-0456">Lyase</keyword>
<evidence type="ECO:0000313" key="13">
    <source>
        <dbReference type="EMBL" id="KGQ29653.1"/>
    </source>
</evidence>
<dbReference type="InterPro" id="IPR050013">
    <property type="entry name" value="OtnC"/>
</dbReference>
<dbReference type="InterPro" id="IPR036409">
    <property type="entry name" value="Aldolase_II/adducin_N_sf"/>
</dbReference>
<dbReference type="EC" id="4.1.1.104" evidence="8"/>
<comment type="cofactor">
    <cofactor evidence="1">
        <name>Zn(2+)</name>
        <dbReference type="ChEBI" id="CHEBI:29105"/>
    </cofactor>
</comment>
<evidence type="ECO:0000256" key="1">
    <source>
        <dbReference type="ARBA" id="ARBA00001947"/>
    </source>
</evidence>
<protein>
    <recommendedName>
        <fullName evidence="9">3-oxo-tetronate 4-phosphate decarboxylase</fullName>
        <ecNumber evidence="8">4.1.1.104</ecNumber>
    </recommendedName>
</protein>
<dbReference type="Pfam" id="PF00596">
    <property type="entry name" value="Aldolase_II"/>
    <property type="match status" value="1"/>
</dbReference>
<evidence type="ECO:0000256" key="6">
    <source>
        <dbReference type="ARBA" id="ARBA00023277"/>
    </source>
</evidence>
<evidence type="ECO:0000256" key="3">
    <source>
        <dbReference type="ARBA" id="ARBA00022723"/>
    </source>
</evidence>
<proteinExistence type="inferred from homology"/>
<keyword evidence="4" id="KW-0862">Zinc</keyword>
<keyword evidence="14" id="KW-1185">Reference proteome</keyword>
<organism evidence="13 14">
    <name type="scientific">Gallibacterium genomosp. 2</name>
    <dbReference type="NCBI Taxonomy" id="155517"/>
    <lineage>
        <taxon>Bacteria</taxon>
        <taxon>Pseudomonadati</taxon>
        <taxon>Pseudomonadota</taxon>
        <taxon>Gammaproteobacteria</taxon>
        <taxon>Pasteurellales</taxon>
        <taxon>Pasteurellaceae</taxon>
        <taxon>Gallibacterium</taxon>
    </lineage>
</organism>
<comment type="catalytic activity">
    <reaction evidence="10">
        <text>3-dehydro-4-O-phospho-D-erythronate + H(+) = dihydroxyacetone phosphate + CO2</text>
        <dbReference type="Rhea" id="RHEA:52416"/>
        <dbReference type="ChEBI" id="CHEBI:15378"/>
        <dbReference type="ChEBI" id="CHEBI:16526"/>
        <dbReference type="ChEBI" id="CHEBI:57642"/>
        <dbReference type="ChEBI" id="CHEBI:136593"/>
        <dbReference type="EC" id="4.1.1.104"/>
    </reaction>
</comment>
<dbReference type="NCBIfam" id="NF006000">
    <property type="entry name" value="PRK08130.1"/>
    <property type="match status" value="1"/>
</dbReference>
<dbReference type="GO" id="GO:0005829">
    <property type="term" value="C:cytosol"/>
    <property type="evidence" value="ECO:0007669"/>
    <property type="project" value="TreeGrafter"/>
</dbReference>
<dbReference type="RefSeq" id="WP_039137271.1">
    <property type="nucleotide sequence ID" value="NZ_JPXY01000074.1"/>
</dbReference>
<gene>
    <name evidence="13" type="ORF">P375_12090</name>
</gene>
<name>A0A0A2XC28_9PAST</name>
<dbReference type="NCBIfam" id="NF043034">
    <property type="entry name" value="OxoTetrPhDc"/>
    <property type="match status" value="1"/>
</dbReference>
<feature type="domain" description="Class II aldolase/adducin N-terminal" evidence="12">
    <location>
        <begin position="8"/>
        <end position="187"/>
    </location>
</feature>
<dbReference type="InterPro" id="IPR001303">
    <property type="entry name" value="Aldolase_II/adducin_N"/>
</dbReference>
<dbReference type="InterPro" id="IPR050197">
    <property type="entry name" value="Aldolase_class_II_sugar_metab"/>
</dbReference>
<evidence type="ECO:0000256" key="11">
    <source>
        <dbReference type="ARBA" id="ARBA00048603"/>
    </source>
</evidence>
<reference evidence="13 14" key="1">
    <citation type="submission" date="2014-08" db="EMBL/GenBank/DDBJ databases">
        <title>Chaperone-usher fimbriae in a diverse selection of Gallibacterium genomes.</title>
        <authorList>
            <person name="Kudirkiene E."/>
            <person name="Bager R.J."/>
            <person name="Johnson T.J."/>
            <person name="Bojesen A.M."/>
        </authorList>
    </citation>
    <scope>NUCLEOTIDE SEQUENCE [LARGE SCALE GENOMIC DNA]</scope>
    <source>
        <strain evidence="13 14">CCM5976</strain>
    </source>
</reference>
<dbReference type="SUPFAM" id="SSF53639">
    <property type="entry name" value="AraD/HMP-PK domain-like"/>
    <property type="match status" value="1"/>
</dbReference>
<keyword evidence="3" id="KW-0479">Metal-binding</keyword>
<dbReference type="PANTHER" id="PTHR22789:SF0">
    <property type="entry name" value="3-OXO-TETRONATE 4-PHOSPHATE DECARBOXYLASE-RELATED"/>
    <property type="match status" value="1"/>
</dbReference>
<evidence type="ECO:0000256" key="4">
    <source>
        <dbReference type="ARBA" id="ARBA00022833"/>
    </source>
</evidence>